<name>W7U0K9_9STRA</name>
<dbReference type="AlphaFoldDB" id="W7U0K9"/>
<accession>W7U0K9</accession>
<evidence type="ECO:0000256" key="1">
    <source>
        <dbReference type="SAM" id="SignalP"/>
    </source>
</evidence>
<evidence type="ECO:0000313" key="4">
    <source>
        <dbReference type="Proteomes" id="UP000019335"/>
    </source>
</evidence>
<evidence type="ECO:0000313" key="3">
    <source>
        <dbReference type="EMBL" id="EWM26431.1"/>
    </source>
</evidence>
<dbReference type="InterPro" id="IPR051218">
    <property type="entry name" value="Sec_MonoDiacylglyc_Lipase"/>
</dbReference>
<dbReference type="Proteomes" id="UP000019335">
    <property type="component" value="Chromosome 9"/>
</dbReference>
<dbReference type="PANTHER" id="PTHR45856">
    <property type="entry name" value="ALPHA/BETA-HYDROLASES SUPERFAMILY PROTEIN"/>
    <property type="match status" value="1"/>
</dbReference>
<proteinExistence type="predicted"/>
<comment type="caution">
    <text evidence="3">The sequence shown here is derived from an EMBL/GenBank/DDBJ whole genome shotgun (WGS) entry which is preliminary data.</text>
</comment>
<dbReference type="EMBL" id="AZIL01000657">
    <property type="protein sequence ID" value="EWM26431.1"/>
    <property type="molecule type" value="Genomic_DNA"/>
</dbReference>
<dbReference type="InterPro" id="IPR002921">
    <property type="entry name" value="Fungal_lipase-type"/>
</dbReference>
<reference evidence="3 4" key="1">
    <citation type="journal article" date="2014" name="Mol. Plant">
        <title>Chromosome Scale Genome Assembly and Transcriptome Profiling of Nannochloropsis gaditana in Nitrogen Depletion.</title>
        <authorList>
            <person name="Corteggiani Carpinelli E."/>
            <person name="Telatin A."/>
            <person name="Vitulo N."/>
            <person name="Forcato C."/>
            <person name="D'Angelo M."/>
            <person name="Schiavon R."/>
            <person name="Vezzi A."/>
            <person name="Giacometti G.M."/>
            <person name="Morosinotto T."/>
            <person name="Valle G."/>
        </authorList>
    </citation>
    <scope>NUCLEOTIDE SEQUENCE [LARGE SCALE GENOMIC DNA]</scope>
    <source>
        <strain evidence="3 4">B-31</strain>
    </source>
</reference>
<dbReference type="CDD" id="cd00519">
    <property type="entry name" value="Lipase_3"/>
    <property type="match status" value="1"/>
</dbReference>
<organism evidence="3 4">
    <name type="scientific">Nannochloropsis gaditana</name>
    <dbReference type="NCBI Taxonomy" id="72520"/>
    <lineage>
        <taxon>Eukaryota</taxon>
        <taxon>Sar</taxon>
        <taxon>Stramenopiles</taxon>
        <taxon>Ochrophyta</taxon>
        <taxon>Eustigmatophyceae</taxon>
        <taxon>Eustigmatales</taxon>
        <taxon>Monodopsidaceae</taxon>
        <taxon>Nannochloropsis</taxon>
    </lineage>
</organism>
<keyword evidence="1" id="KW-0732">Signal</keyword>
<dbReference type="PANTHER" id="PTHR45856:SF25">
    <property type="entry name" value="FUNGAL LIPASE-LIKE DOMAIN-CONTAINING PROTEIN"/>
    <property type="match status" value="1"/>
</dbReference>
<feature type="chain" id="PRO_5004904084" evidence="1">
    <location>
        <begin position="29"/>
        <end position="578"/>
    </location>
</feature>
<dbReference type="OrthoDB" id="426718at2759"/>
<feature type="signal peptide" evidence="1">
    <location>
        <begin position="1"/>
        <end position="28"/>
    </location>
</feature>
<sequence>MQYSSVTLVIIQLVLGILVLCLSQLSTASIQLTASQQCPRLAIRAKAHPNTKHGVLAGKGKAQISVILRTKDPISDLNFKMTLPSGMSVRRTATRPSIKPHMPPEVVGNIDGTTALYWLDIDFSRRSKRRFRVKVNIDLCAPEHLVVDAFAYLNNATSTWCVTPLASPALLRARYPKEKPATCAPTLAPSVNPTQSFVVFAPGQRFSQGGQLAPFDNRRLSLHPEMNLAINQDVLSFGDTYHRQLQPIETKDDCYEYCSLVGGKIAPFFFSWNNATSQCFCCATVCTPFIYDPAFDVQKVLVSATSAPTFTPAPSPSDQNRRLYNITAVRTILDYAEASYSCKTSACEAWNCSTCSRHPDTEVRRISAPDGDGFVGYNSVEGALVVAFAGTSMDDIVEWMANLDFKKEDFPHDGCEGCQVHTGFYTAYLELRSQVREFVQYFLQQHPDAPIWVTGHSLGAAIAVHCMVDLMSLSYNVRRVVNFGQPRVGNKQFATFVASLAESLDFPLYRLVHHRDPVPHLPPRAFGFHHQPFEVFYNEDQTSYIVCNDSGEDLQCSDQFLVDLDVADHLNYLGVPMG</sequence>
<dbReference type="SUPFAM" id="SSF53474">
    <property type="entry name" value="alpha/beta-Hydrolases"/>
    <property type="match status" value="1"/>
</dbReference>
<dbReference type="Gene3D" id="3.40.50.1820">
    <property type="entry name" value="alpha/beta hydrolase"/>
    <property type="match status" value="1"/>
</dbReference>
<dbReference type="InterPro" id="IPR029058">
    <property type="entry name" value="AB_hydrolase_fold"/>
</dbReference>
<evidence type="ECO:0000259" key="2">
    <source>
        <dbReference type="Pfam" id="PF01764"/>
    </source>
</evidence>
<protein>
    <submittedName>
        <fullName evidence="3">Lipase</fullName>
    </submittedName>
</protein>
<dbReference type="GO" id="GO:0006629">
    <property type="term" value="P:lipid metabolic process"/>
    <property type="evidence" value="ECO:0007669"/>
    <property type="project" value="InterPro"/>
</dbReference>
<gene>
    <name evidence="3" type="ORF">Naga_100241g4</name>
</gene>
<dbReference type="Pfam" id="PF01764">
    <property type="entry name" value="Lipase_3"/>
    <property type="match status" value="1"/>
</dbReference>
<keyword evidence="4" id="KW-1185">Reference proteome</keyword>
<feature type="domain" description="Fungal lipase-type" evidence="2">
    <location>
        <begin position="385"/>
        <end position="524"/>
    </location>
</feature>